<reference evidence="1" key="1">
    <citation type="submission" date="2014-11" db="EMBL/GenBank/DDBJ databases">
        <authorList>
            <person name="Amaro Gonzalez C."/>
        </authorList>
    </citation>
    <scope>NUCLEOTIDE SEQUENCE</scope>
</reference>
<proteinExistence type="predicted"/>
<reference evidence="1" key="2">
    <citation type="journal article" date="2015" name="Fish Shellfish Immunol.">
        <title>Early steps in the European eel (Anguilla anguilla)-Vibrio vulnificus interaction in the gills: Role of the RtxA13 toxin.</title>
        <authorList>
            <person name="Callol A."/>
            <person name="Pajuelo D."/>
            <person name="Ebbesson L."/>
            <person name="Teles M."/>
            <person name="MacKenzie S."/>
            <person name="Amaro C."/>
        </authorList>
    </citation>
    <scope>NUCLEOTIDE SEQUENCE</scope>
</reference>
<evidence type="ECO:0000313" key="1">
    <source>
        <dbReference type="EMBL" id="JAH15218.1"/>
    </source>
</evidence>
<name>A0A0E9QGH7_ANGAN</name>
<protein>
    <submittedName>
        <fullName evidence="1">Uncharacterized protein</fullName>
    </submittedName>
</protein>
<dbReference type="EMBL" id="GBXM01093359">
    <property type="protein sequence ID" value="JAH15218.1"/>
    <property type="molecule type" value="Transcribed_RNA"/>
</dbReference>
<accession>A0A0E9QGH7</accession>
<dbReference type="AlphaFoldDB" id="A0A0E9QGH7"/>
<organism evidence="1">
    <name type="scientific">Anguilla anguilla</name>
    <name type="common">European freshwater eel</name>
    <name type="synonym">Muraena anguilla</name>
    <dbReference type="NCBI Taxonomy" id="7936"/>
    <lineage>
        <taxon>Eukaryota</taxon>
        <taxon>Metazoa</taxon>
        <taxon>Chordata</taxon>
        <taxon>Craniata</taxon>
        <taxon>Vertebrata</taxon>
        <taxon>Euteleostomi</taxon>
        <taxon>Actinopterygii</taxon>
        <taxon>Neopterygii</taxon>
        <taxon>Teleostei</taxon>
        <taxon>Anguilliformes</taxon>
        <taxon>Anguillidae</taxon>
        <taxon>Anguilla</taxon>
    </lineage>
</organism>
<sequence length="19" mass="2227">MMSYPTFLKVRNFLVDHGA</sequence>